<gene>
    <name evidence="4" type="ORF">RM572_24070</name>
</gene>
<dbReference type="Pfam" id="PF00440">
    <property type="entry name" value="TetR_N"/>
    <property type="match status" value="1"/>
</dbReference>
<dbReference type="InterPro" id="IPR050109">
    <property type="entry name" value="HTH-type_TetR-like_transc_reg"/>
</dbReference>
<protein>
    <submittedName>
        <fullName evidence="4">Helix-turn-helix domain-containing protein</fullName>
    </submittedName>
</protein>
<dbReference type="PANTHER" id="PTHR30055:SF226">
    <property type="entry name" value="HTH-TYPE TRANSCRIPTIONAL REGULATOR PKSA"/>
    <property type="match status" value="1"/>
</dbReference>
<comment type="caution">
    <text evidence="4">The sequence shown here is derived from an EMBL/GenBank/DDBJ whole genome shotgun (WGS) entry which is preliminary data.</text>
</comment>
<dbReference type="Gene3D" id="1.10.10.60">
    <property type="entry name" value="Homeodomain-like"/>
    <property type="match status" value="1"/>
</dbReference>
<keyword evidence="1 2" id="KW-0238">DNA-binding</keyword>
<dbReference type="EMBL" id="JAVREQ010000027">
    <property type="protein sequence ID" value="MDT0381843.1"/>
    <property type="molecule type" value="Genomic_DNA"/>
</dbReference>
<dbReference type="Gene3D" id="1.10.357.10">
    <property type="entry name" value="Tetracycline Repressor, domain 2"/>
    <property type="match status" value="1"/>
</dbReference>
<accession>A0ABU2P1Q5</accession>
<dbReference type="PROSITE" id="PS50977">
    <property type="entry name" value="HTH_TETR_2"/>
    <property type="match status" value="1"/>
</dbReference>
<evidence type="ECO:0000259" key="3">
    <source>
        <dbReference type="PROSITE" id="PS50977"/>
    </source>
</evidence>
<evidence type="ECO:0000313" key="5">
    <source>
        <dbReference type="Proteomes" id="UP001183414"/>
    </source>
</evidence>
<dbReference type="RefSeq" id="WP_311675502.1">
    <property type="nucleotide sequence ID" value="NZ_JAVREQ010000027.1"/>
</dbReference>
<dbReference type="PRINTS" id="PR00455">
    <property type="entry name" value="HTHTETR"/>
</dbReference>
<sequence>MAAPDSATSKRQRTSARILGCALDLFERQGFERTTVAQIAASAGVTEMTFFRHFRAKENVVLDDPYDPLIAAAVARRPRSLGALPRTVRGIRHAWRELDEPESDLVRRRVRIVADTPALRAAAWRNNAATEQLIVDQLVRDGTPALRAHAAAGAALAALMAALFEWARRDDVALAEAVAVALDTLDPPDTPDTAEDSHD</sequence>
<feature type="domain" description="HTH tetR-type" evidence="3">
    <location>
        <begin position="12"/>
        <end position="72"/>
    </location>
</feature>
<dbReference type="InterPro" id="IPR001647">
    <property type="entry name" value="HTH_TetR"/>
</dbReference>
<proteinExistence type="predicted"/>
<dbReference type="Proteomes" id="UP001183414">
    <property type="component" value="Unassembled WGS sequence"/>
</dbReference>
<dbReference type="InterPro" id="IPR009057">
    <property type="entry name" value="Homeodomain-like_sf"/>
</dbReference>
<evidence type="ECO:0000313" key="4">
    <source>
        <dbReference type="EMBL" id="MDT0381843.1"/>
    </source>
</evidence>
<dbReference type="Pfam" id="PF17754">
    <property type="entry name" value="TetR_C_14"/>
    <property type="match status" value="1"/>
</dbReference>
<evidence type="ECO:0000256" key="2">
    <source>
        <dbReference type="PROSITE-ProRule" id="PRU00335"/>
    </source>
</evidence>
<reference evidence="5" key="1">
    <citation type="submission" date="2023-07" db="EMBL/GenBank/DDBJ databases">
        <title>30 novel species of actinomycetes from the DSMZ collection.</title>
        <authorList>
            <person name="Nouioui I."/>
        </authorList>
    </citation>
    <scope>NUCLEOTIDE SEQUENCE [LARGE SCALE GENOMIC DNA]</scope>
    <source>
        <strain evidence="5">DSM 42041</strain>
    </source>
</reference>
<dbReference type="PANTHER" id="PTHR30055">
    <property type="entry name" value="HTH-TYPE TRANSCRIPTIONAL REGULATOR RUTR"/>
    <property type="match status" value="1"/>
</dbReference>
<name>A0ABU2P1Q5_9ACTN</name>
<dbReference type="SUPFAM" id="SSF46689">
    <property type="entry name" value="Homeodomain-like"/>
    <property type="match status" value="1"/>
</dbReference>
<evidence type="ECO:0000256" key="1">
    <source>
        <dbReference type="ARBA" id="ARBA00023125"/>
    </source>
</evidence>
<organism evidence="4 5">
    <name type="scientific">Streptomyces hazeniae</name>
    <dbReference type="NCBI Taxonomy" id="3075538"/>
    <lineage>
        <taxon>Bacteria</taxon>
        <taxon>Bacillati</taxon>
        <taxon>Actinomycetota</taxon>
        <taxon>Actinomycetes</taxon>
        <taxon>Kitasatosporales</taxon>
        <taxon>Streptomycetaceae</taxon>
        <taxon>Streptomyces</taxon>
    </lineage>
</organism>
<dbReference type="InterPro" id="IPR041347">
    <property type="entry name" value="MftR_C"/>
</dbReference>
<feature type="DNA-binding region" description="H-T-H motif" evidence="2">
    <location>
        <begin position="35"/>
        <end position="54"/>
    </location>
</feature>
<keyword evidence="5" id="KW-1185">Reference proteome</keyword>